<organism evidence="2 3">
    <name type="scientific">Durusdinium trenchii</name>
    <dbReference type="NCBI Taxonomy" id="1381693"/>
    <lineage>
        <taxon>Eukaryota</taxon>
        <taxon>Sar</taxon>
        <taxon>Alveolata</taxon>
        <taxon>Dinophyceae</taxon>
        <taxon>Suessiales</taxon>
        <taxon>Symbiodiniaceae</taxon>
        <taxon>Durusdinium</taxon>
    </lineage>
</organism>
<dbReference type="EMBL" id="CAXAMM010043884">
    <property type="protein sequence ID" value="CAK9112149.1"/>
    <property type="molecule type" value="Genomic_DNA"/>
</dbReference>
<comment type="caution">
    <text evidence="2">The sequence shown here is derived from an EMBL/GenBank/DDBJ whole genome shotgun (WGS) entry which is preliminary data.</text>
</comment>
<sequence length="181" mass="20589">MRPAPEWSGTQEVQTAPEDSCSHELRLLNQLQDLPPEEDEHSDLRRAMLRSVGMFLSGEEEAEEEETEVVIHLPKAPKVTDGAVVGQLVSGALRKSYDAQEEDYLLGYAMRLLLVQGSFPMSLPELRETLQRRFPEFHPQLLQRRVIWVAAYHPDLALEWSFSAEKLIVVQAACTTRRIGH</sequence>
<gene>
    <name evidence="2" type="ORF">SCF082_LOCUS52014</name>
</gene>
<feature type="region of interest" description="Disordered" evidence="1">
    <location>
        <begin position="1"/>
        <end position="21"/>
    </location>
</feature>
<keyword evidence="3" id="KW-1185">Reference proteome</keyword>
<evidence type="ECO:0000256" key="1">
    <source>
        <dbReference type="SAM" id="MobiDB-lite"/>
    </source>
</evidence>
<evidence type="ECO:0000313" key="3">
    <source>
        <dbReference type="Proteomes" id="UP001642464"/>
    </source>
</evidence>
<protein>
    <submittedName>
        <fullName evidence="2">Uncharacterized protein</fullName>
    </submittedName>
</protein>
<name>A0ABP0SIE0_9DINO</name>
<dbReference type="Proteomes" id="UP001642464">
    <property type="component" value="Unassembled WGS sequence"/>
</dbReference>
<proteinExistence type="predicted"/>
<evidence type="ECO:0000313" key="2">
    <source>
        <dbReference type="EMBL" id="CAK9112149.1"/>
    </source>
</evidence>
<accession>A0ABP0SIE0</accession>
<reference evidence="2 3" key="1">
    <citation type="submission" date="2024-02" db="EMBL/GenBank/DDBJ databases">
        <authorList>
            <person name="Chen Y."/>
            <person name="Shah S."/>
            <person name="Dougan E. K."/>
            <person name="Thang M."/>
            <person name="Chan C."/>
        </authorList>
    </citation>
    <scope>NUCLEOTIDE SEQUENCE [LARGE SCALE GENOMIC DNA]</scope>
</reference>